<feature type="compositionally biased region" description="Low complexity" evidence="7">
    <location>
        <begin position="73"/>
        <end position="92"/>
    </location>
</feature>
<dbReference type="InterPro" id="IPR028889">
    <property type="entry name" value="USP"/>
</dbReference>
<feature type="compositionally biased region" description="Polar residues" evidence="7">
    <location>
        <begin position="117"/>
        <end position="134"/>
    </location>
</feature>
<proteinExistence type="inferred from homology"/>
<feature type="compositionally biased region" description="Polar residues" evidence="7">
    <location>
        <begin position="562"/>
        <end position="580"/>
    </location>
</feature>
<evidence type="ECO:0000256" key="5">
    <source>
        <dbReference type="ARBA" id="ARBA00022807"/>
    </source>
</evidence>
<keyword evidence="10" id="KW-1185">Reference proteome</keyword>
<dbReference type="OrthoDB" id="429671at2759"/>
<feature type="compositionally biased region" description="Low complexity" evidence="7">
    <location>
        <begin position="135"/>
        <end position="145"/>
    </location>
</feature>
<keyword evidence="5 6" id="KW-0788">Thiol protease</keyword>
<dbReference type="SUPFAM" id="SSF54001">
    <property type="entry name" value="Cysteine proteinases"/>
    <property type="match status" value="1"/>
</dbReference>
<reference evidence="9" key="1">
    <citation type="journal article" date="2020" name="Stud. Mycol.">
        <title>101 Dothideomycetes genomes: a test case for predicting lifestyles and emergence of pathogens.</title>
        <authorList>
            <person name="Haridas S."/>
            <person name="Albert R."/>
            <person name="Binder M."/>
            <person name="Bloem J."/>
            <person name="Labutti K."/>
            <person name="Salamov A."/>
            <person name="Andreopoulos B."/>
            <person name="Baker S."/>
            <person name="Barry K."/>
            <person name="Bills G."/>
            <person name="Bluhm B."/>
            <person name="Cannon C."/>
            <person name="Castanera R."/>
            <person name="Culley D."/>
            <person name="Daum C."/>
            <person name="Ezra D."/>
            <person name="Gonzalez J."/>
            <person name="Henrissat B."/>
            <person name="Kuo A."/>
            <person name="Liang C."/>
            <person name="Lipzen A."/>
            <person name="Lutzoni F."/>
            <person name="Magnuson J."/>
            <person name="Mondo S."/>
            <person name="Nolan M."/>
            <person name="Ohm R."/>
            <person name="Pangilinan J."/>
            <person name="Park H.-J."/>
            <person name="Ramirez L."/>
            <person name="Alfaro M."/>
            <person name="Sun H."/>
            <person name="Tritt A."/>
            <person name="Yoshinaga Y."/>
            <person name="Zwiers L.-H."/>
            <person name="Turgeon B."/>
            <person name="Goodwin S."/>
            <person name="Spatafora J."/>
            <person name="Crous P."/>
            <person name="Grigoriev I."/>
        </authorList>
    </citation>
    <scope>NUCLEOTIDE SEQUENCE</scope>
    <source>
        <strain evidence="9">CBS 269.34</strain>
    </source>
</reference>
<dbReference type="Pfam" id="PF00443">
    <property type="entry name" value="UCH"/>
    <property type="match status" value="1"/>
</dbReference>
<organism evidence="9 10">
    <name type="scientific">Lophium mytilinum</name>
    <dbReference type="NCBI Taxonomy" id="390894"/>
    <lineage>
        <taxon>Eukaryota</taxon>
        <taxon>Fungi</taxon>
        <taxon>Dikarya</taxon>
        <taxon>Ascomycota</taxon>
        <taxon>Pezizomycotina</taxon>
        <taxon>Dothideomycetes</taxon>
        <taxon>Pleosporomycetidae</taxon>
        <taxon>Mytilinidiales</taxon>
        <taxon>Mytilinidiaceae</taxon>
        <taxon>Lophium</taxon>
    </lineage>
</organism>
<feature type="compositionally biased region" description="Pro residues" evidence="7">
    <location>
        <begin position="160"/>
        <end position="177"/>
    </location>
</feature>
<dbReference type="PROSITE" id="PS00972">
    <property type="entry name" value="USP_1"/>
    <property type="match status" value="1"/>
</dbReference>
<dbReference type="InterPro" id="IPR001394">
    <property type="entry name" value="Peptidase_C19_UCH"/>
</dbReference>
<evidence type="ECO:0000256" key="2">
    <source>
        <dbReference type="ARBA" id="ARBA00022670"/>
    </source>
</evidence>
<dbReference type="AlphaFoldDB" id="A0A6A6RF86"/>
<dbReference type="PROSITE" id="PS00973">
    <property type="entry name" value="USP_2"/>
    <property type="match status" value="1"/>
</dbReference>
<dbReference type="EC" id="3.4.19.12" evidence="6"/>
<gene>
    <name evidence="9" type="ORF">BU16DRAFT_39047</name>
</gene>
<feature type="compositionally biased region" description="Low complexity" evidence="7">
    <location>
        <begin position="48"/>
        <end position="65"/>
    </location>
</feature>
<dbReference type="GO" id="GO:0005829">
    <property type="term" value="C:cytosol"/>
    <property type="evidence" value="ECO:0007669"/>
    <property type="project" value="TreeGrafter"/>
</dbReference>
<dbReference type="GO" id="GO:0006508">
    <property type="term" value="P:proteolysis"/>
    <property type="evidence" value="ECO:0007669"/>
    <property type="project" value="UniProtKB-KW"/>
</dbReference>
<dbReference type="InterPro" id="IPR018200">
    <property type="entry name" value="USP_CS"/>
</dbReference>
<evidence type="ECO:0000256" key="1">
    <source>
        <dbReference type="ARBA" id="ARBA00000707"/>
    </source>
</evidence>
<dbReference type="PANTHER" id="PTHR24006:SF687">
    <property type="entry name" value="UBIQUITIN CARBOXYL-TERMINAL HYDROLASE 10"/>
    <property type="match status" value="1"/>
</dbReference>
<evidence type="ECO:0000256" key="7">
    <source>
        <dbReference type="SAM" id="MobiDB-lite"/>
    </source>
</evidence>
<name>A0A6A6RF86_9PEZI</name>
<accession>A0A6A6RF86</accession>
<dbReference type="InterPro" id="IPR038765">
    <property type="entry name" value="Papain-like_cys_pep_sf"/>
</dbReference>
<evidence type="ECO:0000256" key="3">
    <source>
        <dbReference type="ARBA" id="ARBA00022786"/>
    </source>
</evidence>
<comment type="similarity">
    <text evidence="6">Belongs to the peptidase C19 family.</text>
</comment>
<dbReference type="InterPro" id="IPR050164">
    <property type="entry name" value="Peptidase_C19"/>
</dbReference>
<dbReference type="CDD" id="cd02257">
    <property type="entry name" value="Peptidase_C19"/>
    <property type="match status" value="1"/>
</dbReference>
<evidence type="ECO:0000313" key="9">
    <source>
        <dbReference type="EMBL" id="KAF2503379.1"/>
    </source>
</evidence>
<evidence type="ECO:0000313" key="10">
    <source>
        <dbReference type="Proteomes" id="UP000799750"/>
    </source>
</evidence>
<comment type="catalytic activity">
    <reaction evidence="1 6">
        <text>Thiol-dependent hydrolysis of ester, thioester, amide, peptide and isopeptide bonds formed by the C-terminal Gly of ubiquitin (a 76-residue protein attached to proteins as an intracellular targeting signal).</text>
        <dbReference type="EC" id="3.4.19.12"/>
    </reaction>
</comment>
<feature type="compositionally biased region" description="Low complexity" evidence="7">
    <location>
        <begin position="324"/>
        <end position="333"/>
    </location>
</feature>
<evidence type="ECO:0000256" key="4">
    <source>
        <dbReference type="ARBA" id="ARBA00022801"/>
    </source>
</evidence>
<dbReference type="Gene3D" id="3.90.70.10">
    <property type="entry name" value="Cysteine proteinases"/>
    <property type="match status" value="1"/>
</dbReference>
<feature type="compositionally biased region" description="Low complexity" evidence="7">
    <location>
        <begin position="343"/>
        <end position="359"/>
    </location>
</feature>
<keyword evidence="4 6" id="KW-0378">Hydrolase</keyword>
<dbReference type="PANTHER" id="PTHR24006">
    <property type="entry name" value="UBIQUITIN CARBOXYL-TERMINAL HYDROLASE"/>
    <property type="match status" value="1"/>
</dbReference>
<feature type="region of interest" description="Disordered" evidence="7">
    <location>
        <begin position="561"/>
        <end position="588"/>
    </location>
</feature>
<feature type="compositionally biased region" description="Pro residues" evidence="7">
    <location>
        <begin position="285"/>
        <end position="295"/>
    </location>
</feature>
<keyword evidence="3 6" id="KW-0833">Ubl conjugation pathway</keyword>
<dbReference type="EMBL" id="MU004181">
    <property type="protein sequence ID" value="KAF2503379.1"/>
    <property type="molecule type" value="Genomic_DNA"/>
</dbReference>
<sequence length="900" mass="97966">MMPHVPPAAPIHQGRRHGEYYPPQTHSPVHNPYANFHPQYHGPPHASPYQQQWYPYHPPQHQHQYSMPPRQYQPQSHGSPVVVSSHPHMQPVTPVSRQLGQTPPIVHSRTPPAPRNYTPQQAPSTPSVASQAHVSPSTTTTTVTTPEPPPSASSRQSFSAPPPPQPTHRTPFAPPLPWLSIPELPFPPKASNKRRRRRGLVASTEEGLAFPAREQIDTPEEEMPEPGHTHEQPLVEEAPAEEAPIEEQAASQTSTAAAVSDLETPATSQAPSEADSTHPTTPSSVLPPAPAPRPAAPSSHTRTATKTAVPLIPIKPAVPKVAPSVTSTTQKSVTQEKADQPVSEAQESETTAGSESTPTASPPAPKPAPKSWAELLRSKPVPATAQSVAVQNGVVTPNGSGVAKSNSLGDVLTSFSVGAEKKLAFLEPRGLVNTGNMCYMNSILQVLVFCVPFYDFLDQVHKRAVHSFKSETPLVDAIILFMRDFSVIDSAASAEKLRLRLKDNELEQYGDPLTPEYVYDVIRRLPRFDHMKRGHQQDAEEFLGFLLAGLHDECAHVMKSARPTNGAESAEITSPTSDKSASVDGGWLEVGPKQKSAVTQSSGTIEVESPITKIFGGKLRSEYKRHGQKTTVTLEPYQPLQLDIGASNVNNITDALRGLTHLETLQGDSNAPQGTRSATKQLFIETLPPVLILHLKRFLYDATGGTQKIWKKVGYPLELEIPKEVFPPHKRNAFAARGGLPRYRLTAVVYHHGKDASGGHYTVDVRRQEGREWIRMDDTVIRRIRADDVAEGGAEEDPKILAEALEQHKRDSSRSRNFYEQVGLDEADKADDQGGWSQVNGAEKAEGGSAGKTKKWSGVVNGTATPGSAGKRTPTPASARKEGVREGKVAYILFYSRIEA</sequence>
<feature type="region of interest" description="Disordered" evidence="7">
    <location>
        <begin position="826"/>
        <end position="883"/>
    </location>
</feature>
<dbReference type="GO" id="GO:0016579">
    <property type="term" value="P:protein deubiquitination"/>
    <property type="evidence" value="ECO:0007669"/>
    <property type="project" value="InterPro"/>
</dbReference>
<feature type="domain" description="USP" evidence="8">
    <location>
        <begin position="429"/>
        <end position="806"/>
    </location>
</feature>
<dbReference type="Proteomes" id="UP000799750">
    <property type="component" value="Unassembled WGS sequence"/>
</dbReference>
<dbReference type="GO" id="GO:0004843">
    <property type="term" value="F:cysteine-type deubiquitinase activity"/>
    <property type="evidence" value="ECO:0007669"/>
    <property type="project" value="UniProtKB-UniRule"/>
</dbReference>
<dbReference type="PROSITE" id="PS50235">
    <property type="entry name" value="USP_3"/>
    <property type="match status" value="1"/>
</dbReference>
<evidence type="ECO:0000256" key="6">
    <source>
        <dbReference type="RuleBase" id="RU366025"/>
    </source>
</evidence>
<evidence type="ECO:0000259" key="8">
    <source>
        <dbReference type="PROSITE" id="PS50235"/>
    </source>
</evidence>
<feature type="region of interest" description="Disordered" evidence="7">
    <location>
        <begin position="42"/>
        <end position="370"/>
    </location>
</feature>
<dbReference type="GO" id="GO:0005634">
    <property type="term" value="C:nucleus"/>
    <property type="evidence" value="ECO:0007669"/>
    <property type="project" value="TreeGrafter"/>
</dbReference>
<keyword evidence="2 6" id="KW-0645">Protease</keyword>
<protein>
    <recommendedName>
        <fullName evidence="6">Ubiquitin carboxyl-terminal hydrolase</fullName>
        <ecNumber evidence="6">3.4.19.12</ecNumber>
    </recommendedName>
</protein>
<feature type="compositionally biased region" description="Low complexity" evidence="7">
    <location>
        <begin position="246"/>
        <end position="258"/>
    </location>
</feature>